<evidence type="ECO:0000259" key="2">
    <source>
        <dbReference type="Pfam" id="PF01337"/>
    </source>
</evidence>
<dbReference type="RefSeq" id="WP_066736511.1">
    <property type="nucleotide sequence ID" value="NZ_JAJCIQ010000002.1"/>
</dbReference>
<comment type="caution">
    <text evidence="3">The sequence shown here is derived from an EMBL/GenBank/DDBJ whole genome shotgun (WGS) entry which is preliminary data.</text>
</comment>
<dbReference type="Pfam" id="PF01337">
    <property type="entry name" value="Barstar"/>
    <property type="match status" value="1"/>
</dbReference>
<reference evidence="3 4" key="1">
    <citation type="submission" date="2021-10" db="EMBL/GenBank/DDBJ databases">
        <title>Collection of gut derived symbiotic bacterial strains cultured from healthy donors.</title>
        <authorList>
            <person name="Lin H."/>
            <person name="Littmann E."/>
            <person name="Kohout C."/>
            <person name="Pamer E.G."/>
        </authorList>
    </citation>
    <scope>NUCLEOTIDE SEQUENCE [LARGE SCALE GENOMIC DNA]</scope>
    <source>
        <strain evidence="3 4">DFI.1.165</strain>
    </source>
</reference>
<dbReference type="EMBL" id="JAJCIS010000002">
    <property type="protein sequence ID" value="MCB7386686.1"/>
    <property type="molecule type" value="Genomic_DNA"/>
</dbReference>
<organism evidence="3 4">
    <name type="scientific">Bariatricus massiliensis</name>
    <dbReference type="NCBI Taxonomy" id="1745713"/>
    <lineage>
        <taxon>Bacteria</taxon>
        <taxon>Bacillati</taxon>
        <taxon>Bacillota</taxon>
        <taxon>Clostridia</taxon>
        <taxon>Lachnospirales</taxon>
        <taxon>Lachnospiraceae</taxon>
        <taxon>Bariatricus</taxon>
    </lineage>
</organism>
<dbReference type="InterPro" id="IPR000468">
    <property type="entry name" value="Barstar"/>
</dbReference>
<accession>A0ABS8DE47</accession>
<dbReference type="SUPFAM" id="SSF52038">
    <property type="entry name" value="Barstar-related"/>
    <property type="match status" value="1"/>
</dbReference>
<name>A0ABS8DE47_9FIRM</name>
<evidence type="ECO:0000313" key="3">
    <source>
        <dbReference type="EMBL" id="MCB7386686.1"/>
    </source>
</evidence>
<keyword evidence="4" id="KW-1185">Reference proteome</keyword>
<evidence type="ECO:0000256" key="1">
    <source>
        <dbReference type="ARBA" id="ARBA00006845"/>
    </source>
</evidence>
<evidence type="ECO:0000313" key="4">
    <source>
        <dbReference type="Proteomes" id="UP001299546"/>
    </source>
</evidence>
<feature type="domain" description="Barstar (barnase inhibitor)" evidence="2">
    <location>
        <begin position="4"/>
        <end position="81"/>
    </location>
</feature>
<proteinExistence type="inferred from homology"/>
<dbReference type="Gene3D" id="3.30.370.10">
    <property type="entry name" value="Barstar-like"/>
    <property type="match status" value="1"/>
</dbReference>
<dbReference type="Proteomes" id="UP001299546">
    <property type="component" value="Unassembled WGS sequence"/>
</dbReference>
<gene>
    <name evidence="3" type="ORF">LIZ65_05245</name>
</gene>
<comment type="similarity">
    <text evidence="1">Belongs to the barstar family.</text>
</comment>
<protein>
    <submittedName>
        <fullName evidence="3">Barstar family protein</fullName>
    </submittedName>
</protein>
<sequence length="84" mass="9695">MEKIILDALMMEEAEATHKYLKEMLKLPECYGFNLDALYDCLTDECSATLTIRNSEEAGAYFTRVLDVMLDAQEENEELHVELE</sequence>
<dbReference type="InterPro" id="IPR035905">
    <property type="entry name" value="Barstar-like_sf"/>
</dbReference>